<evidence type="ECO:0000313" key="1">
    <source>
        <dbReference type="EMBL" id="KEO60313.1"/>
    </source>
</evidence>
<dbReference type="eggNOG" id="COG3575">
    <property type="taxonomic scope" value="Bacteria"/>
</dbReference>
<dbReference type="Proteomes" id="UP000027471">
    <property type="component" value="Unassembled WGS sequence"/>
</dbReference>
<keyword evidence="2" id="KW-1185">Reference proteome</keyword>
<evidence type="ECO:0008006" key="3">
    <source>
        <dbReference type="Google" id="ProtNLM"/>
    </source>
</evidence>
<dbReference type="EMBL" id="AUNB01000019">
    <property type="protein sequence ID" value="KEO60313.1"/>
    <property type="molecule type" value="Genomic_DNA"/>
</dbReference>
<proteinExistence type="predicted"/>
<evidence type="ECO:0000313" key="2">
    <source>
        <dbReference type="Proteomes" id="UP000027471"/>
    </source>
</evidence>
<name>A0A074JXJ4_9RHOB</name>
<sequence length="189" mass="21420">MSASDTYRVADLLMRDRRRWQAMGLVEALDLPQGCIGAGFVRNLVWDHRHGGARDCRQEDIDVLFYDQDITDAEYDAEIEATLRESAPDLNWSVKNQARMHLRNQDAPYISVENAMRFWPETATAIAAVRSGNDCIIIAPFGLSDLDRLILRPTSAAPHKVAAFLARVRAKNWRTRWPKVQVVGDNNQA</sequence>
<protein>
    <recommendedName>
        <fullName evidence="3">Nitrate reductase</fullName>
    </recommendedName>
</protein>
<dbReference type="Pfam" id="PF06042">
    <property type="entry name" value="NTP_transf_6"/>
    <property type="match status" value="1"/>
</dbReference>
<dbReference type="PANTHER" id="PTHR39166:SF1">
    <property type="entry name" value="BLL1166 PROTEIN"/>
    <property type="match status" value="1"/>
</dbReference>
<dbReference type="AlphaFoldDB" id="A0A074JXJ4"/>
<organism evidence="1 2">
    <name type="scientific">Thioclava indica</name>
    <dbReference type="NCBI Taxonomy" id="1353528"/>
    <lineage>
        <taxon>Bacteria</taxon>
        <taxon>Pseudomonadati</taxon>
        <taxon>Pseudomonadota</taxon>
        <taxon>Alphaproteobacteria</taxon>
        <taxon>Rhodobacterales</taxon>
        <taxon>Paracoccaceae</taxon>
        <taxon>Thioclava</taxon>
    </lineage>
</organism>
<dbReference type="STRING" id="1353528.DT23_13325"/>
<comment type="caution">
    <text evidence="1">The sequence shown here is derived from an EMBL/GenBank/DDBJ whole genome shotgun (WGS) entry which is preliminary data.</text>
</comment>
<reference evidence="1 2" key="1">
    <citation type="journal article" date="2015" name="Antonie Van Leeuwenhoek">
        <title>Thioclava indica sp. nov., isolated from surface seawater of the Indian Ocean.</title>
        <authorList>
            <person name="Liu Y."/>
            <person name="Lai Q."/>
            <person name="Du J."/>
            <person name="Xu H."/>
            <person name="Jiang L."/>
            <person name="Shao Z."/>
        </authorList>
    </citation>
    <scope>NUCLEOTIDE SEQUENCE [LARGE SCALE GENOMIC DNA]</scope>
    <source>
        <strain evidence="1 2">DT23-4</strain>
    </source>
</reference>
<accession>A0A074JXJ4</accession>
<gene>
    <name evidence="1" type="ORF">DT23_13325</name>
</gene>
<dbReference type="PANTHER" id="PTHR39166">
    <property type="entry name" value="BLL1166 PROTEIN"/>
    <property type="match status" value="1"/>
</dbReference>
<dbReference type="InterPro" id="IPR009267">
    <property type="entry name" value="NTP_transf_6"/>
</dbReference>